<dbReference type="GO" id="GO:0005524">
    <property type="term" value="F:ATP binding"/>
    <property type="evidence" value="ECO:0007669"/>
    <property type="project" value="UniProtKB-UniRule"/>
</dbReference>
<dbReference type="CDD" id="cd17302">
    <property type="entry name" value="PIPKc_AtPIP5K_like"/>
    <property type="match status" value="1"/>
</dbReference>
<dbReference type="GO" id="GO:0005886">
    <property type="term" value="C:plasma membrane"/>
    <property type="evidence" value="ECO:0000318"/>
    <property type="project" value="GO_Central"/>
</dbReference>
<accession>A0A072VBT9</accession>
<dbReference type="PIRSF" id="PIRSF037274">
    <property type="entry name" value="PIP5K_plant_prd"/>
    <property type="match status" value="1"/>
</dbReference>
<evidence type="ECO:0000313" key="11">
    <source>
        <dbReference type="EnsemblPlants" id="KEH35650"/>
    </source>
</evidence>
<dbReference type="Pfam" id="PF02493">
    <property type="entry name" value="MORN"/>
    <property type="match status" value="7"/>
</dbReference>
<evidence type="ECO:0000256" key="3">
    <source>
        <dbReference type="ARBA" id="ARBA00022741"/>
    </source>
</evidence>
<dbReference type="EMBL" id="PSQE01000003">
    <property type="protein sequence ID" value="RHN70015.1"/>
    <property type="molecule type" value="Genomic_DNA"/>
</dbReference>
<dbReference type="Gene3D" id="3.30.810.10">
    <property type="entry name" value="2-Layer Sandwich"/>
    <property type="match status" value="1"/>
</dbReference>
<dbReference type="PANTHER" id="PTHR23086:SF114">
    <property type="entry name" value="PHOSPHATIDYLINOSITOL 4-PHOSPHATE 5-KINASE 3"/>
    <property type="match status" value="1"/>
</dbReference>
<reference evidence="11" key="3">
    <citation type="submission" date="2015-04" db="UniProtKB">
        <authorList>
            <consortium name="EnsemblPlants"/>
        </authorList>
    </citation>
    <scope>IDENTIFICATION</scope>
    <source>
        <strain evidence="11">cv. Jemalong A17</strain>
    </source>
</reference>
<evidence type="ECO:0000256" key="5">
    <source>
        <dbReference type="ARBA" id="ARBA00022840"/>
    </source>
</evidence>
<dbReference type="GO" id="GO:0046854">
    <property type="term" value="P:phosphatidylinositol phosphate biosynthetic process"/>
    <property type="evidence" value="ECO:0000318"/>
    <property type="project" value="GO_Central"/>
</dbReference>
<keyword evidence="3 6" id="KW-0547">Nucleotide-binding</keyword>
<dbReference type="SUPFAM" id="SSF82185">
    <property type="entry name" value="Histone H3 K4-specific methyltransferase SET7/9 N-terminal domain"/>
    <property type="match status" value="2"/>
</dbReference>
<dbReference type="STRING" id="3880.A0A072VBT9"/>
<dbReference type="EnsemblPlants" id="KEH35650">
    <property type="protein sequence ID" value="KEH35650"/>
    <property type="gene ID" value="MTR_3g097260"/>
</dbReference>
<evidence type="ECO:0000256" key="4">
    <source>
        <dbReference type="ARBA" id="ARBA00022777"/>
    </source>
</evidence>
<dbReference type="AlphaFoldDB" id="A0A072VBT9"/>
<reference evidence="10" key="4">
    <citation type="journal article" date="2018" name="Nat. Plants">
        <title>Whole-genome landscape of Medicago truncatula symbiotic genes.</title>
        <authorList>
            <person name="Pecrix Y."/>
            <person name="Gamas P."/>
            <person name="Carrere S."/>
        </authorList>
    </citation>
    <scope>NUCLEOTIDE SEQUENCE</scope>
    <source>
        <tissue evidence="10">Leaves</tissue>
    </source>
</reference>
<dbReference type="InterPro" id="IPR017163">
    <property type="entry name" value="PIno-4-P-5_kinase_pln"/>
</dbReference>
<dbReference type="InterPro" id="IPR002498">
    <property type="entry name" value="PInositol-4-P-4/5-kinase_core"/>
</dbReference>
<name>A0A072VBT9_MEDTR</name>
<feature type="compositionally biased region" description="Low complexity" evidence="7">
    <location>
        <begin position="631"/>
        <end position="642"/>
    </location>
</feature>
<gene>
    <name evidence="11" type="primary">25489878</name>
    <name evidence="9" type="ordered locus">MTR_3g097260</name>
    <name evidence="10" type="ORF">MtrunA17_Chr3g0131001</name>
</gene>
<comment type="catalytic activity">
    <reaction evidence="6">
        <text>a 1,2-diacyl-sn-glycero-3-phospho-(1D-myo-inositol 4-phosphate) + ATP = a 1,2-diacyl-sn-glycero-3-phospho-(1D-myo-inositol-4,5-bisphosphate) + ADP + H(+)</text>
        <dbReference type="Rhea" id="RHEA:14425"/>
        <dbReference type="ChEBI" id="CHEBI:15378"/>
        <dbReference type="ChEBI" id="CHEBI:30616"/>
        <dbReference type="ChEBI" id="CHEBI:58178"/>
        <dbReference type="ChEBI" id="CHEBI:58456"/>
        <dbReference type="ChEBI" id="CHEBI:456216"/>
        <dbReference type="EC" id="2.7.1.68"/>
    </reaction>
</comment>
<keyword evidence="1 6" id="KW-0808">Transferase</keyword>
<dbReference type="SMART" id="SM00698">
    <property type="entry name" value="MORN"/>
    <property type="match status" value="7"/>
</dbReference>
<dbReference type="InterPro" id="IPR003409">
    <property type="entry name" value="MORN"/>
</dbReference>
<evidence type="ECO:0000256" key="1">
    <source>
        <dbReference type="ARBA" id="ARBA00022679"/>
    </source>
</evidence>
<evidence type="ECO:0000313" key="12">
    <source>
        <dbReference type="Proteomes" id="UP000002051"/>
    </source>
</evidence>
<dbReference type="Gramene" id="rna18554">
    <property type="protein sequence ID" value="RHN70015.1"/>
    <property type="gene ID" value="gene18554"/>
</dbReference>
<dbReference type="OrthoDB" id="70770at2759"/>
<dbReference type="EC" id="2.7.1.68" evidence="6"/>
<dbReference type="EMBL" id="CM001219">
    <property type="protein sequence ID" value="KEH35650.1"/>
    <property type="molecule type" value="Genomic_DNA"/>
</dbReference>
<evidence type="ECO:0000313" key="9">
    <source>
        <dbReference type="EMBL" id="KEH35650.1"/>
    </source>
</evidence>
<feature type="region of interest" description="Disordered" evidence="7">
    <location>
        <begin position="31"/>
        <end position="65"/>
    </location>
</feature>
<dbReference type="GO" id="GO:0016308">
    <property type="term" value="F:1-phosphatidylinositol-4-phosphate 5-kinase activity"/>
    <property type="evidence" value="ECO:0000318"/>
    <property type="project" value="GO_Central"/>
</dbReference>
<keyword evidence="4 6" id="KW-0418">Kinase</keyword>
<evidence type="ECO:0000259" key="8">
    <source>
        <dbReference type="PROSITE" id="PS51455"/>
    </source>
</evidence>
<dbReference type="HOGENOM" id="CLU_004312_6_4_1"/>
<protein>
    <recommendedName>
        <fullName evidence="6">Phosphatidylinositol 4-phosphate 5-kinase</fullName>
        <ecNumber evidence="6">2.7.1.68</ecNumber>
    </recommendedName>
</protein>
<dbReference type="PANTHER" id="PTHR23086">
    <property type="entry name" value="PHOSPHATIDYLINOSITOL-4-PHOSPHATE 5-KINASE"/>
    <property type="match status" value="1"/>
</dbReference>
<reference evidence="9 12" key="2">
    <citation type="journal article" date="2014" name="BMC Genomics">
        <title>An improved genome release (version Mt4.0) for the model legume Medicago truncatula.</title>
        <authorList>
            <person name="Tang H."/>
            <person name="Krishnakumar V."/>
            <person name="Bidwell S."/>
            <person name="Rosen B."/>
            <person name="Chan A."/>
            <person name="Zhou S."/>
            <person name="Gentzbittel L."/>
            <person name="Childs K.L."/>
            <person name="Yandell M."/>
            <person name="Gundlach H."/>
            <person name="Mayer K.F."/>
            <person name="Schwartz D.C."/>
            <person name="Town C.D."/>
        </authorList>
    </citation>
    <scope>GENOME REANNOTATION</scope>
    <source>
        <strain evidence="9">A17</strain>
        <strain evidence="11 12">cv. Jemalong A17</strain>
    </source>
</reference>
<keyword evidence="5 6" id="KW-0067">ATP-binding</keyword>
<sequence length="705" mass="80150">MQETLLTTISELQHHNTNAKKNEEMEVVIVSSSSPCRRPPRTRRVSPTPVEKHLPNGDVYSGSLSGNTPHGKGKYVWKDGCMYEGEWKKGKAWGKGKFSWPSGATYEGDFISGAMEGSGTFVGVEGDTYKGEWVSDRKHGFGEKCYANGDVYEGWWRCNLQDGEGRYMWRNGNEYVGEWKCGAICGNGVLIWKNGNRYVGCWENGVPKGKGVFTWRDGSVSSGNWGNDENKRVSVSVDDGSKSVVFPRICIWELDGEAGDITCDIVDNVEACMFYRDGSESENGVVGYGHSQKSPCYYSIDGDVKKPGYTVCKGHKNYDLILNLQLGIRYCVGKHASVPRELRSGDFDPKEKFWTRFPPEGSKFTPPHQSVDFRWKDYCPVVFRHLRELFAIDPADYMLAICGNDTLREMSSPGKSGSFFYLTQDDRFVIKTLKKSEVKVLIRMLPSYYQHVSQYKNSLVTKFLGVHCVKPIGGQKTRFIVMGNVFCSEYRIHKRFDLKGSSHGRTTDKLRKEIDETTTLKDLDLSFAFRLEQSWFQELKWQLDRDCEFLEAEGIMDYSFLIGLHFRDDYSSDEMKSSPNELISGKRDMQNDDTQDMRWIPIGRGPLIRLGINMPARAERVCKAGLDQQQTGSSKSTPSESSGEISDVILYFGIIDILQDYDISKKLEHAYKSLQVDPTSISAVDPKLYSKRFRDFIHRIFVEDK</sequence>
<feature type="region of interest" description="Disordered" evidence="7">
    <location>
        <begin position="623"/>
        <end position="642"/>
    </location>
</feature>
<keyword evidence="12" id="KW-1185">Reference proteome</keyword>
<dbReference type="PROSITE" id="PS51455">
    <property type="entry name" value="PIPK"/>
    <property type="match status" value="1"/>
</dbReference>
<evidence type="ECO:0000256" key="6">
    <source>
        <dbReference type="PIRNR" id="PIRNR037274"/>
    </source>
</evidence>
<dbReference type="InterPro" id="IPR027483">
    <property type="entry name" value="PInositol-4-P-4/5-kinase_C_sf"/>
</dbReference>
<dbReference type="Gene3D" id="3.30.800.10">
    <property type="entry name" value="Phosphatidylinositol Phosphate Kinase II Beta"/>
    <property type="match status" value="1"/>
</dbReference>
<dbReference type="KEGG" id="mtr:25489878"/>
<reference evidence="9 12" key="1">
    <citation type="journal article" date="2011" name="Nature">
        <title>The Medicago genome provides insight into the evolution of rhizobial symbioses.</title>
        <authorList>
            <person name="Young N.D."/>
            <person name="Debelle F."/>
            <person name="Oldroyd G.E."/>
            <person name="Geurts R."/>
            <person name="Cannon S.B."/>
            <person name="Udvardi M.K."/>
            <person name="Benedito V.A."/>
            <person name="Mayer K.F."/>
            <person name="Gouzy J."/>
            <person name="Schoof H."/>
            <person name="Van de Peer Y."/>
            <person name="Proost S."/>
            <person name="Cook D.R."/>
            <person name="Meyers B.C."/>
            <person name="Spannagl M."/>
            <person name="Cheung F."/>
            <person name="De Mita S."/>
            <person name="Krishnakumar V."/>
            <person name="Gundlach H."/>
            <person name="Zhou S."/>
            <person name="Mudge J."/>
            <person name="Bharti A.K."/>
            <person name="Murray J.D."/>
            <person name="Naoumkina M.A."/>
            <person name="Rosen B."/>
            <person name="Silverstein K.A."/>
            <person name="Tang H."/>
            <person name="Rombauts S."/>
            <person name="Zhao P.X."/>
            <person name="Zhou P."/>
            <person name="Barbe V."/>
            <person name="Bardou P."/>
            <person name="Bechner M."/>
            <person name="Bellec A."/>
            <person name="Berger A."/>
            <person name="Berges H."/>
            <person name="Bidwell S."/>
            <person name="Bisseling T."/>
            <person name="Choisne N."/>
            <person name="Couloux A."/>
            <person name="Denny R."/>
            <person name="Deshpande S."/>
            <person name="Dai X."/>
            <person name="Doyle J.J."/>
            <person name="Dudez A.M."/>
            <person name="Farmer A.D."/>
            <person name="Fouteau S."/>
            <person name="Franken C."/>
            <person name="Gibelin C."/>
            <person name="Gish J."/>
            <person name="Goldstein S."/>
            <person name="Gonzalez A.J."/>
            <person name="Green P.J."/>
            <person name="Hallab A."/>
            <person name="Hartog M."/>
            <person name="Hua A."/>
            <person name="Humphray S.J."/>
            <person name="Jeong D.H."/>
            <person name="Jing Y."/>
            <person name="Jocker A."/>
            <person name="Kenton S.M."/>
            <person name="Kim D.J."/>
            <person name="Klee K."/>
            <person name="Lai H."/>
            <person name="Lang C."/>
            <person name="Lin S."/>
            <person name="Macmil S.L."/>
            <person name="Magdelenat G."/>
            <person name="Matthews L."/>
            <person name="McCorrison J."/>
            <person name="Monaghan E.L."/>
            <person name="Mun J.H."/>
            <person name="Najar F.Z."/>
            <person name="Nicholson C."/>
            <person name="Noirot C."/>
            <person name="O'Bleness M."/>
            <person name="Paule C.R."/>
            <person name="Poulain J."/>
            <person name="Prion F."/>
            <person name="Qin B."/>
            <person name="Qu C."/>
            <person name="Retzel E.F."/>
            <person name="Riddle C."/>
            <person name="Sallet E."/>
            <person name="Samain S."/>
            <person name="Samson N."/>
            <person name="Sanders I."/>
            <person name="Saurat O."/>
            <person name="Scarpelli C."/>
            <person name="Schiex T."/>
            <person name="Segurens B."/>
            <person name="Severin A.J."/>
            <person name="Sherrier D.J."/>
            <person name="Shi R."/>
            <person name="Sims S."/>
            <person name="Singer S.R."/>
            <person name="Sinharoy S."/>
            <person name="Sterck L."/>
            <person name="Viollet A."/>
            <person name="Wang B.B."/>
            <person name="Wang K."/>
            <person name="Wang M."/>
            <person name="Wang X."/>
            <person name="Warfsmann J."/>
            <person name="Weissenbach J."/>
            <person name="White D.D."/>
            <person name="White J.D."/>
            <person name="Wiley G.B."/>
            <person name="Wincker P."/>
            <person name="Xing Y."/>
            <person name="Yang L."/>
            <person name="Yao Z."/>
            <person name="Ying F."/>
            <person name="Zhai J."/>
            <person name="Zhou L."/>
            <person name="Zuber A."/>
            <person name="Denarie J."/>
            <person name="Dixon R.A."/>
            <person name="May G.D."/>
            <person name="Schwartz D.C."/>
            <person name="Rogers J."/>
            <person name="Quetier F."/>
            <person name="Town C.D."/>
            <person name="Roe B.A."/>
        </authorList>
    </citation>
    <scope>NUCLEOTIDE SEQUENCE [LARGE SCALE GENOMIC DNA]</scope>
    <source>
        <strain evidence="9">A17</strain>
        <strain evidence="11 12">cv. Jemalong A17</strain>
    </source>
</reference>
<dbReference type="InterPro" id="IPR027484">
    <property type="entry name" value="PInositol-4-P-5-kinase_N"/>
</dbReference>
<organism evidence="9 12">
    <name type="scientific">Medicago truncatula</name>
    <name type="common">Barrel medic</name>
    <name type="synonym">Medicago tribuloides</name>
    <dbReference type="NCBI Taxonomy" id="3880"/>
    <lineage>
        <taxon>Eukaryota</taxon>
        <taxon>Viridiplantae</taxon>
        <taxon>Streptophyta</taxon>
        <taxon>Embryophyta</taxon>
        <taxon>Tracheophyta</taxon>
        <taxon>Spermatophyta</taxon>
        <taxon>Magnoliopsida</taxon>
        <taxon>eudicotyledons</taxon>
        <taxon>Gunneridae</taxon>
        <taxon>Pentapetalae</taxon>
        <taxon>rosids</taxon>
        <taxon>fabids</taxon>
        <taxon>Fabales</taxon>
        <taxon>Fabaceae</taxon>
        <taxon>Papilionoideae</taxon>
        <taxon>50 kb inversion clade</taxon>
        <taxon>NPAAA clade</taxon>
        <taxon>Hologalegina</taxon>
        <taxon>IRL clade</taxon>
        <taxon>Trifolieae</taxon>
        <taxon>Medicago</taxon>
    </lineage>
</organism>
<dbReference type="Pfam" id="PF01504">
    <property type="entry name" value="PIP5K"/>
    <property type="match status" value="1"/>
</dbReference>
<proteinExistence type="predicted"/>
<dbReference type="Proteomes" id="UP000265566">
    <property type="component" value="Chromosome 3"/>
</dbReference>
<evidence type="ECO:0000313" key="10">
    <source>
        <dbReference type="EMBL" id="RHN70015.1"/>
    </source>
</evidence>
<dbReference type="SMART" id="SM00330">
    <property type="entry name" value="PIPKc"/>
    <property type="match status" value="1"/>
</dbReference>
<dbReference type="InterPro" id="IPR023610">
    <property type="entry name" value="PInositol-4/5-P-5/4-kinase"/>
</dbReference>
<dbReference type="FunFam" id="3.30.800.10:FF:000003">
    <property type="entry name" value="Phosphatidylinositol 4-phosphate 5-kinase"/>
    <property type="match status" value="1"/>
</dbReference>
<dbReference type="SUPFAM" id="SSF56104">
    <property type="entry name" value="SAICAR synthase-like"/>
    <property type="match status" value="1"/>
</dbReference>
<keyword evidence="2" id="KW-0677">Repeat</keyword>
<evidence type="ECO:0000256" key="7">
    <source>
        <dbReference type="SAM" id="MobiDB-lite"/>
    </source>
</evidence>
<dbReference type="Gene3D" id="2.20.110.10">
    <property type="entry name" value="Histone H3 K4-specific methyltransferase SET7/9 N-terminal domain"/>
    <property type="match status" value="3"/>
</dbReference>
<dbReference type="Proteomes" id="UP000002051">
    <property type="component" value="Chromosome 3"/>
</dbReference>
<feature type="domain" description="PIPK" evidence="8">
    <location>
        <begin position="314"/>
        <end position="701"/>
    </location>
</feature>
<evidence type="ECO:0000256" key="2">
    <source>
        <dbReference type="ARBA" id="ARBA00022737"/>
    </source>
</evidence>